<dbReference type="GO" id="GO:0005829">
    <property type="term" value="C:cytosol"/>
    <property type="evidence" value="ECO:0007669"/>
    <property type="project" value="UniProtKB-SubCell"/>
</dbReference>
<keyword evidence="6" id="KW-0963">Cytoplasm</keyword>
<organism evidence="25 26">
    <name type="scientific">Panagrolaimus davidi</name>
    <dbReference type="NCBI Taxonomy" id="227884"/>
    <lineage>
        <taxon>Eukaryota</taxon>
        <taxon>Metazoa</taxon>
        <taxon>Ecdysozoa</taxon>
        <taxon>Nematoda</taxon>
        <taxon>Chromadorea</taxon>
        <taxon>Rhabditida</taxon>
        <taxon>Tylenchina</taxon>
        <taxon>Panagrolaimomorpha</taxon>
        <taxon>Panagrolaimoidea</taxon>
        <taxon>Panagrolaimidae</taxon>
        <taxon>Panagrolaimus</taxon>
    </lineage>
</organism>
<dbReference type="Proteomes" id="UP000887578">
    <property type="component" value="Unplaced"/>
</dbReference>
<comment type="catalytic activity">
    <reaction evidence="15">
        <text>dodecanoyl-CoA + H2O = dodecanoate + CoA + H(+)</text>
        <dbReference type="Rhea" id="RHEA:30135"/>
        <dbReference type="ChEBI" id="CHEBI:15377"/>
        <dbReference type="ChEBI" id="CHEBI:15378"/>
        <dbReference type="ChEBI" id="CHEBI:18262"/>
        <dbReference type="ChEBI" id="CHEBI:57287"/>
        <dbReference type="ChEBI" id="CHEBI:57375"/>
    </reaction>
    <physiologicalReaction direction="left-to-right" evidence="15">
        <dbReference type="Rhea" id="RHEA:30136"/>
    </physiologicalReaction>
</comment>
<sequence length="145" mass="15405">MSNKYFNIVKAMYTNAKVTNNFMKVASGVRLMDVSEGKVKLEFEVTEELTNPMGTLHGGATSTMIDIATTTALLATSTGKPGVTVNLNVACLAPAKLGETVILDAEVIKSGRSIAFTEATLYRKSDQAIVATGQHTKAFPSQKSS</sequence>
<comment type="similarity">
    <text evidence="5">Belongs to the thioesterase PaaI family.</text>
</comment>
<accession>A0A914QB66</accession>
<evidence type="ECO:0000256" key="1">
    <source>
        <dbReference type="ARBA" id="ARBA00004123"/>
    </source>
</evidence>
<dbReference type="GO" id="GO:0005739">
    <property type="term" value="C:mitochondrion"/>
    <property type="evidence" value="ECO:0007669"/>
    <property type="project" value="UniProtKB-SubCell"/>
</dbReference>
<dbReference type="NCBIfam" id="TIGR00369">
    <property type="entry name" value="unchar_dom_1"/>
    <property type="match status" value="1"/>
</dbReference>
<feature type="domain" description="Thioesterase" evidence="24">
    <location>
        <begin position="53"/>
        <end position="127"/>
    </location>
</feature>
<evidence type="ECO:0000256" key="5">
    <source>
        <dbReference type="ARBA" id="ARBA00008324"/>
    </source>
</evidence>
<evidence type="ECO:0000256" key="2">
    <source>
        <dbReference type="ARBA" id="ARBA00004173"/>
    </source>
</evidence>
<evidence type="ECO:0000256" key="14">
    <source>
        <dbReference type="ARBA" id="ARBA00047969"/>
    </source>
</evidence>
<dbReference type="PANTHER" id="PTHR21660">
    <property type="entry name" value="THIOESTERASE SUPERFAMILY MEMBER-RELATED"/>
    <property type="match status" value="1"/>
</dbReference>
<evidence type="ECO:0000256" key="10">
    <source>
        <dbReference type="ARBA" id="ARBA00023128"/>
    </source>
</evidence>
<proteinExistence type="inferred from homology"/>
<dbReference type="AlphaFoldDB" id="A0A914QB66"/>
<dbReference type="InterPro" id="IPR029069">
    <property type="entry name" value="HotDog_dom_sf"/>
</dbReference>
<name>A0A914QB66_9BILA</name>
<keyword evidence="12" id="KW-0539">Nucleus</keyword>
<protein>
    <recommendedName>
        <fullName evidence="20">Acyl-coenzyme A thioesterase 13</fullName>
    </recommendedName>
    <alternativeName>
        <fullName evidence="22">Hotdog-fold thioesterase superfamily member 2</fullName>
    </alternativeName>
    <alternativeName>
        <fullName evidence="21">Palmitoyl-CoA hydrolase</fullName>
    </alternativeName>
    <alternativeName>
        <fullName evidence="23">Thioesterase superfamily member 2</fullName>
    </alternativeName>
</protein>
<keyword evidence="7" id="KW-0378">Hydrolase</keyword>
<dbReference type="WBParaSite" id="PDA_v2.g28438.t1">
    <property type="protein sequence ID" value="PDA_v2.g28438.t1"/>
    <property type="gene ID" value="PDA_v2.g28438"/>
</dbReference>
<dbReference type="InterPro" id="IPR003736">
    <property type="entry name" value="PAAI_dom"/>
</dbReference>
<dbReference type="GO" id="GO:0006629">
    <property type="term" value="P:lipid metabolic process"/>
    <property type="evidence" value="ECO:0007669"/>
    <property type="project" value="UniProtKB-KW"/>
</dbReference>
<evidence type="ECO:0000256" key="9">
    <source>
        <dbReference type="ARBA" id="ARBA00023098"/>
    </source>
</evidence>
<comment type="function">
    <text evidence="18">Catalyzes the hydrolysis of acyl-CoAs into free fatty acids and coenzyme A (CoASH), regulating their respective intracellular levels. Has acyl-CoA thioesterase activity towards medium (C12) and long-chain (C18) fatty acyl-CoA substrates. Can also hydrolyze 3-hydroxyphenylacetyl-CoA and 3,4-dihydroxyphenylacetyl-CoA (in vitro). May play a role in controlling adaptive thermogenesis.</text>
</comment>
<evidence type="ECO:0000256" key="12">
    <source>
        <dbReference type="ARBA" id="ARBA00023242"/>
    </source>
</evidence>
<comment type="subunit">
    <text evidence="19">Homotetramer. Interacts with PCTP.</text>
</comment>
<evidence type="ECO:0000256" key="15">
    <source>
        <dbReference type="ARBA" id="ARBA00048074"/>
    </source>
</evidence>
<dbReference type="SUPFAM" id="SSF54637">
    <property type="entry name" value="Thioesterase/thiol ester dehydrase-isomerase"/>
    <property type="match status" value="1"/>
</dbReference>
<evidence type="ECO:0000256" key="16">
    <source>
        <dbReference type="ARBA" id="ARBA00050199"/>
    </source>
</evidence>
<evidence type="ECO:0000256" key="17">
    <source>
        <dbReference type="ARBA" id="ARBA00052976"/>
    </source>
</evidence>
<evidence type="ECO:0000256" key="21">
    <source>
        <dbReference type="ARBA" id="ARBA00075657"/>
    </source>
</evidence>
<evidence type="ECO:0000256" key="7">
    <source>
        <dbReference type="ARBA" id="ARBA00022801"/>
    </source>
</evidence>
<evidence type="ECO:0000313" key="26">
    <source>
        <dbReference type="WBParaSite" id="PDA_v2.g28438.t1"/>
    </source>
</evidence>
<keyword evidence="11" id="KW-0206">Cytoskeleton</keyword>
<evidence type="ECO:0000256" key="3">
    <source>
        <dbReference type="ARBA" id="ARBA00004186"/>
    </source>
</evidence>
<comment type="catalytic activity">
    <reaction evidence="14">
        <text>decanoyl-CoA + H2O = decanoate + CoA + H(+)</text>
        <dbReference type="Rhea" id="RHEA:40059"/>
        <dbReference type="ChEBI" id="CHEBI:15377"/>
        <dbReference type="ChEBI" id="CHEBI:15378"/>
        <dbReference type="ChEBI" id="CHEBI:27689"/>
        <dbReference type="ChEBI" id="CHEBI:57287"/>
        <dbReference type="ChEBI" id="CHEBI:61430"/>
    </reaction>
    <physiologicalReaction direction="left-to-right" evidence="14">
        <dbReference type="Rhea" id="RHEA:40060"/>
    </physiologicalReaction>
</comment>
<dbReference type="GO" id="GO:0005819">
    <property type="term" value="C:spindle"/>
    <property type="evidence" value="ECO:0007669"/>
    <property type="project" value="UniProtKB-SubCell"/>
</dbReference>
<comment type="subcellular location">
    <subcellularLocation>
        <location evidence="3">Cytoplasm</location>
        <location evidence="3">Cytoskeleton</location>
        <location evidence="3">Spindle</location>
    </subcellularLocation>
    <subcellularLocation>
        <location evidence="4">Cytoplasm</location>
        <location evidence="4">Cytosol</location>
    </subcellularLocation>
    <subcellularLocation>
        <location evidence="2">Mitochondrion</location>
    </subcellularLocation>
    <subcellularLocation>
        <location evidence="1">Nucleus</location>
    </subcellularLocation>
</comment>
<dbReference type="GO" id="GO:0005634">
    <property type="term" value="C:nucleus"/>
    <property type="evidence" value="ECO:0007669"/>
    <property type="project" value="UniProtKB-SubCell"/>
</dbReference>
<evidence type="ECO:0000256" key="13">
    <source>
        <dbReference type="ARBA" id="ARBA00047588"/>
    </source>
</evidence>
<dbReference type="InterPro" id="IPR039298">
    <property type="entry name" value="ACOT13"/>
</dbReference>
<evidence type="ECO:0000256" key="8">
    <source>
        <dbReference type="ARBA" id="ARBA00022990"/>
    </source>
</evidence>
<evidence type="ECO:0000256" key="23">
    <source>
        <dbReference type="ARBA" id="ARBA00083956"/>
    </source>
</evidence>
<evidence type="ECO:0000256" key="6">
    <source>
        <dbReference type="ARBA" id="ARBA00022490"/>
    </source>
</evidence>
<reference evidence="26" key="1">
    <citation type="submission" date="2022-11" db="UniProtKB">
        <authorList>
            <consortium name="WormBaseParasite"/>
        </authorList>
    </citation>
    <scope>IDENTIFICATION</scope>
</reference>
<evidence type="ECO:0000256" key="19">
    <source>
        <dbReference type="ARBA" id="ARBA00064709"/>
    </source>
</evidence>
<dbReference type="Pfam" id="PF03061">
    <property type="entry name" value="4HBT"/>
    <property type="match status" value="1"/>
</dbReference>
<evidence type="ECO:0000313" key="25">
    <source>
        <dbReference type="Proteomes" id="UP000887578"/>
    </source>
</evidence>
<dbReference type="Gene3D" id="3.10.129.10">
    <property type="entry name" value="Hotdog Thioesterase"/>
    <property type="match status" value="1"/>
</dbReference>
<dbReference type="CDD" id="cd03443">
    <property type="entry name" value="PaaI_thioesterase"/>
    <property type="match status" value="1"/>
</dbReference>
<evidence type="ECO:0000259" key="24">
    <source>
        <dbReference type="Pfam" id="PF03061"/>
    </source>
</evidence>
<dbReference type="FunFam" id="3.10.129.10:FF:000021">
    <property type="entry name" value="Acyl-coenzyme A thioesterase 13"/>
    <property type="match status" value="1"/>
</dbReference>
<evidence type="ECO:0000256" key="18">
    <source>
        <dbReference type="ARBA" id="ARBA00058205"/>
    </source>
</evidence>
<comment type="catalytic activity">
    <reaction evidence="16">
        <text>hexanoyl-CoA + H2O = hexanoate + CoA + H(+)</text>
        <dbReference type="Rhea" id="RHEA:40115"/>
        <dbReference type="ChEBI" id="CHEBI:15377"/>
        <dbReference type="ChEBI" id="CHEBI:15378"/>
        <dbReference type="ChEBI" id="CHEBI:17120"/>
        <dbReference type="ChEBI" id="CHEBI:57287"/>
        <dbReference type="ChEBI" id="CHEBI:62620"/>
    </reaction>
    <physiologicalReaction direction="left-to-right" evidence="16">
        <dbReference type="Rhea" id="RHEA:40116"/>
    </physiologicalReaction>
</comment>
<evidence type="ECO:0000256" key="22">
    <source>
        <dbReference type="ARBA" id="ARBA00081533"/>
    </source>
</evidence>
<evidence type="ECO:0000256" key="4">
    <source>
        <dbReference type="ARBA" id="ARBA00004514"/>
    </source>
</evidence>
<keyword evidence="8" id="KW-0007">Acetylation</keyword>
<dbReference type="InterPro" id="IPR006683">
    <property type="entry name" value="Thioestr_dom"/>
</dbReference>
<keyword evidence="25" id="KW-1185">Reference proteome</keyword>
<comment type="catalytic activity">
    <reaction evidence="17">
        <text>a fatty acyl-CoA + H2O = a fatty acid + CoA + H(+)</text>
        <dbReference type="Rhea" id="RHEA:16781"/>
        <dbReference type="ChEBI" id="CHEBI:15377"/>
        <dbReference type="ChEBI" id="CHEBI:15378"/>
        <dbReference type="ChEBI" id="CHEBI:28868"/>
        <dbReference type="ChEBI" id="CHEBI:57287"/>
        <dbReference type="ChEBI" id="CHEBI:77636"/>
    </reaction>
    <physiologicalReaction direction="left-to-right" evidence="17">
        <dbReference type="Rhea" id="RHEA:16782"/>
    </physiologicalReaction>
</comment>
<evidence type="ECO:0000256" key="20">
    <source>
        <dbReference type="ARBA" id="ARBA00067273"/>
    </source>
</evidence>
<dbReference type="GO" id="GO:0047617">
    <property type="term" value="F:fatty acyl-CoA hydrolase activity"/>
    <property type="evidence" value="ECO:0007669"/>
    <property type="project" value="InterPro"/>
</dbReference>
<keyword evidence="9" id="KW-0443">Lipid metabolism</keyword>
<keyword evidence="10" id="KW-0496">Mitochondrion</keyword>
<dbReference type="PANTHER" id="PTHR21660:SF59">
    <property type="entry name" value="THIOESTERASE DOMAIN-CONTAINING PROTEIN"/>
    <property type="match status" value="1"/>
</dbReference>
<comment type="catalytic activity">
    <reaction evidence="13">
        <text>octanoyl-CoA + H2O = octanoate + CoA + H(+)</text>
        <dbReference type="Rhea" id="RHEA:30143"/>
        <dbReference type="ChEBI" id="CHEBI:15377"/>
        <dbReference type="ChEBI" id="CHEBI:15378"/>
        <dbReference type="ChEBI" id="CHEBI:25646"/>
        <dbReference type="ChEBI" id="CHEBI:57287"/>
        <dbReference type="ChEBI" id="CHEBI:57386"/>
    </reaction>
    <physiologicalReaction direction="left-to-right" evidence="13">
        <dbReference type="Rhea" id="RHEA:30144"/>
    </physiologicalReaction>
</comment>
<evidence type="ECO:0000256" key="11">
    <source>
        <dbReference type="ARBA" id="ARBA00023212"/>
    </source>
</evidence>